<dbReference type="Pfam" id="PF01627">
    <property type="entry name" value="Hpt"/>
    <property type="match status" value="1"/>
</dbReference>
<name>A0ABN1GV53_9CAUL</name>
<evidence type="ECO:0000313" key="3">
    <source>
        <dbReference type="EMBL" id="GAA0620539.1"/>
    </source>
</evidence>
<keyword evidence="4" id="KW-1185">Reference proteome</keyword>
<protein>
    <recommendedName>
        <fullName evidence="2">HPt domain-containing protein</fullName>
    </recommendedName>
</protein>
<dbReference type="Gene3D" id="1.20.120.160">
    <property type="entry name" value="HPT domain"/>
    <property type="match status" value="1"/>
</dbReference>
<evidence type="ECO:0000259" key="2">
    <source>
        <dbReference type="Pfam" id="PF01627"/>
    </source>
</evidence>
<reference evidence="3 4" key="1">
    <citation type="journal article" date="2019" name="Int. J. Syst. Evol. Microbiol.">
        <title>The Global Catalogue of Microorganisms (GCM) 10K type strain sequencing project: providing services to taxonomists for standard genome sequencing and annotation.</title>
        <authorList>
            <consortium name="The Broad Institute Genomics Platform"/>
            <consortium name="The Broad Institute Genome Sequencing Center for Infectious Disease"/>
            <person name="Wu L."/>
            <person name="Ma J."/>
        </authorList>
    </citation>
    <scope>NUCLEOTIDE SEQUENCE [LARGE SCALE GENOMIC DNA]</scope>
    <source>
        <strain evidence="3 4">JCM 12928</strain>
    </source>
</reference>
<accession>A0ABN1GV53</accession>
<comment type="caution">
    <text evidence="3">The sequence shown here is derived from an EMBL/GenBank/DDBJ whole genome shotgun (WGS) entry which is preliminary data.</text>
</comment>
<dbReference type="Proteomes" id="UP001501352">
    <property type="component" value="Unassembled WGS sequence"/>
</dbReference>
<dbReference type="InterPro" id="IPR008207">
    <property type="entry name" value="Sig_transdc_His_kin_Hpt_dom"/>
</dbReference>
<feature type="domain" description="HPt" evidence="2">
    <location>
        <begin position="12"/>
        <end position="84"/>
    </location>
</feature>
<evidence type="ECO:0000313" key="4">
    <source>
        <dbReference type="Proteomes" id="UP001501352"/>
    </source>
</evidence>
<sequence>MSTDPLHALKVAFRTRMQGDADALEAATANAPDWKQIEMLVHGLAGSAGIFGEADVGTSARALDEAFGEKRRPSLEQVQTLIALVRTRTADHS</sequence>
<evidence type="ECO:0000256" key="1">
    <source>
        <dbReference type="ARBA" id="ARBA00023012"/>
    </source>
</evidence>
<proteinExistence type="predicted"/>
<gene>
    <name evidence="3" type="ORF">GCM10009422_15250</name>
</gene>
<dbReference type="InterPro" id="IPR036641">
    <property type="entry name" value="HPT_dom_sf"/>
</dbReference>
<keyword evidence="1" id="KW-0902">Two-component regulatory system</keyword>
<organism evidence="3 4">
    <name type="scientific">Brevundimonas kwangchunensis</name>
    <dbReference type="NCBI Taxonomy" id="322163"/>
    <lineage>
        <taxon>Bacteria</taxon>
        <taxon>Pseudomonadati</taxon>
        <taxon>Pseudomonadota</taxon>
        <taxon>Alphaproteobacteria</taxon>
        <taxon>Caulobacterales</taxon>
        <taxon>Caulobacteraceae</taxon>
        <taxon>Brevundimonas</taxon>
    </lineage>
</organism>
<dbReference type="SUPFAM" id="SSF47226">
    <property type="entry name" value="Histidine-containing phosphotransfer domain, HPT domain"/>
    <property type="match status" value="1"/>
</dbReference>
<dbReference type="EMBL" id="BAAAGA010000003">
    <property type="protein sequence ID" value="GAA0620539.1"/>
    <property type="molecule type" value="Genomic_DNA"/>
</dbReference>
<dbReference type="RefSeq" id="WP_343792359.1">
    <property type="nucleotide sequence ID" value="NZ_BAAAGA010000003.1"/>
</dbReference>